<dbReference type="EMBL" id="KN835543">
    <property type="protein sequence ID" value="KIK36281.1"/>
    <property type="molecule type" value="Genomic_DNA"/>
</dbReference>
<organism evidence="1 2">
    <name type="scientific">Suillus luteus UH-Slu-Lm8-n1</name>
    <dbReference type="NCBI Taxonomy" id="930992"/>
    <lineage>
        <taxon>Eukaryota</taxon>
        <taxon>Fungi</taxon>
        <taxon>Dikarya</taxon>
        <taxon>Basidiomycota</taxon>
        <taxon>Agaricomycotina</taxon>
        <taxon>Agaricomycetes</taxon>
        <taxon>Agaricomycetidae</taxon>
        <taxon>Boletales</taxon>
        <taxon>Suillineae</taxon>
        <taxon>Suillaceae</taxon>
        <taxon>Suillus</taxon>
    </lineage>
</organism>
<gene>
    <name evidence="1" type="ORF">CY34DRAFT_109584</name>
</gene>
<evidence type="ECO:0000313" key="2">
    <source>
        <dbReference type="Proteomes" id="UP000054485"/>
    </source>
</evidence>
<dbReference type="HOGENOM" id="CLU_1876799_0_0_1"/>
<evidence type="ECO:0000313" key="1">
    <source>
        <dbReference type="EMBL" id="KIK36281.1"/>
    </source>
</evidence>
<dbReference type="AlphaFoldDB" id="A0A0D0A3K8"/>
<dbReference type="InParanoid" id="A0A0D0A3K8"/>
<name>A0A0D0A3K8_9AGAM</name>
<dbReference type="OrthoDB" id="2692863at2759"/>
<dbReference type="Proteomes" id="UP000054485">
    <property type="component" value="Unassembled WGS sequence"/>
</dbReference>
<proteinExistence type="predicted"/>
<reference evidence="1 2" key="1">
    <citation type="submission" date="2014-04" db="EMBL/GenBank/DDBJ databases">
        <authorList>
            <consortium name="DOE Joint Genome Institute"/>
            <person name="Kuo A."/>
            <person name="Ruytinx J."/>
            <person name="Rineau F."/>
            <person name="Colpaert J."/>
            <person name="Kohler A."/>
            <person name="Nagy L.G."/>
            <person name="Floudas D."/>
            <person name="Copeland A."/>
            <person name="Barry K.W."/>
            <person name="Cichocki N."/>
            <person name="Veneault-Fourrey C."/>
            <person name="LaButti K."/>
            <person name="Lindquist E.A."/>
            <person name="Lipzen A."/>
            <person name="Lundell T."/>
            <person name="Morin E."/>
            <person name="Murat C."/>
            <person name="Sun H."/>
            <person name="Tunlid A."/>
            <person name="Henrissat B."/>
            <person name="Grigoriev I.V."/>
            <person name="Hibbett D.S."/>
            <person name="Martin F."/>
            <person name="Nordberg H.P."/>
            <person name="Cantor M.N."/>
            <person name="Hua S.X."/>
        </authorList>
    </citation>
    <scope>NUCLEOTIDE SEQUENCE [LARGE SCALE GENOMIC DNA]</scope>
    <source>
        <strain evidence="1 2">UH-Slu-Lm8-n1</strain>
    </source>
</reference>
<sequence length="136" mass="15306">MILEHSFQSPKSVMKTRKWVKLTHIVKLRAFVKSEDDKDSIVQLISSEALEVILPRLSTLAVGTSHSPHLLYSPKKYHQLTASSHLEITVTSSNYLKVIKFSTAMSTTLADEPLVIDIGDILIVSPYIHQLIEHTE</sequence>
<keyword evidence="2" id="KW-1185">Reference proteome</keyword>
<protein>
    <submittedName>
        <fullName evidence="1">Uncharacterized protein</fullName>
    </submittedName>
</protein>
<reference evidence="2" key="2">
    <citation type="submission" date="2015-01" db="EMBL/GenBank/DDBJ databases">
        <title>Evolutionary Origins and Diversification of the Mycorrhizal Mutualists.</title>
        <authorList>
            <consortium name="DOE Joint Genome Institute"/>
            <consortium name="Mycorrhizal Genomics Consortium"/>
            <person name="Kohler A."/>
            <person name="Kuo A."/>
            <person name="Nagy L.G."/>
            <person name="Floudas D."/>
            <person name="Copeland A."/>
            <person name="Barry K.W."/>
            <person name="Cichocki N."/>
            <person name="Veneault-Fourrey C."/>
            <person name="LaButti K."/>
            <person name="Lindquist E.A."/>
            <person name="Lipzen A."/>
            <person name="Lundell T."/>
            <person name="Morin E."/>
            <person name="Murat C."/>
            <person name="Riley R."/>
            <person name="Ohm R."/>
            <person name="Sun H."/>
            <person name="Tunlid A."/>
            <person name="Henrissat B."/>
            <person name="Grigoriev I.V."/>
            <person name="Hibbett D.S."/>
            <person name="Martin F."/>
        </authorList>
    </citation>
    <scope>NUCLEOTIDE SEQUENCE [LARGE SCALE GENOMIC DNA]</scope>
    <source>
        <strain evidence="2">UH-Slu-Lm8-n1</strain>
    </source>
</reference>
<accession>A0A0D0A3K8</accession>